<dbReference type="EMBL" id="JBBPBM010000005">
    <property type="protein sequence ID" value="KAK8583535.1"/>
    <property type="molecule type" value="Genomic_DNA"/>
</dbReference>
<proteinExistence type="predicted"/>
<accession>A0ABR2FNJ8</accession>
<dbReference type="Proteomes" id="UP001472677">
    <property type="component" value="Unassembled WGS sequence"/>
</dbReference>
<evidence type="ECO:0000313" key="2">
    <source>
        <dbReference type="Proteomes" id="UP001472677"/>
    </source>
</evidence>
<name>A0ABR2FNJ8_9ROSI</name>
<reference evidence="1 2" key="1">
    <citation type="journal article" date="2024" name="G3 (Bethesda)">
        <title>Genome assembly of Hibiscus sabdariffa L. provides insights into metabolisms of medicinal natural products.</title>
        <authorList>
            <person name="Kim T."/>
        </authorList>
    </citation>
    <scope>NUCLEOTIDE SEQUENCE [LARGE SCALE GENOMIC DNA]</scope>
    <source>
        <strain evidence="1">TK-2024</strain>
        <tissue evidence="1">Old leaves</tissue>
    </source>
</reference>
<evidence type="ECO:0000313" key="1">
    <source>
        <dbReference type="EMBL" id="KAK8583535.1"/>
    </source>
</evidence>
<sequence>MGIYIPPVGCLAFTQRLLVQEKEEFLTGSANGKGKIARVSWNRVCQPRSKGGAGVINLLAVKKDLWQLLKEMMKGGKEGNEMTLHLGI</sequence>
<gene>
    <name evidence="1" type="ORF">V6N12_067802</name>
</gene>
<comment type="caution">
    <text evidence="1">The sequence shown here is derived from an EMBL/GenBank/DDBJ whole genome shotgun (WGS) entry which is preliminary data.</text>
</comment>
<organism evidence="1 2">
    <name type="scientific">Hibiscus sabdariffa</name>
    <name type="common">roselle</name>
    <dbReference type="NCBI Taxonomy" id="183260"/>
    <lineage>
        <taxon>Eukaryota</taxon>
        <taxon>Viridiplantae</taxon>
        <taxon>Streptophyta</taxon>
        <taxon>Embryophyta</taxon>
        <taxon>Tracheophyta</taxon>
        <taxon>Spermatophyta</taxon>
        <taxon>Magnoliopsida</taxon>
        <taxon>eudicotyledons</taxon>
        <taxon>Gunneridae</taxon>
        <taxon>Pentapetalae</taxon>
        <taxon>rosids</taxon>
        <taxon>malvids</taxon>
        <taxon>Malvales</taxon>
        <taxon>Malvaceae</taxon>
        <taxon>Malvoideae</taxon>
        <taxon>Hibiscus</taxon>
    </lineage>
</organism>
<protein>
    <submittedName>
        <fullName evidence="1">Uncharacterized protein</fullName>
    </submittedName>
</protein>
<keyword evidence="2" id="KW-1185">Reference proteome</keyword>